<dbReference type="Proteomes" id="UP000594262">
    <property type="component" value="Unplaced"/>
</dbReference>
<dbReference type="AlphaFoldDB" id="A0A7M5UZT9"/>
<feature type="transmembrane region" description="Helical" evidence="1">
    <location>
        <begin position="662"/>
        <end position="684"/>
    </location>
</feature>
<keyword evidence="1" id="KW-0472">Membrane</keyword>
<dbReference type="GeneID" id="136818264"/>
<evidence type="ECO:0000256" key="1">
    <source>
        <dbReference type="SAM" id="Phobius"/>
    </source>
</evidence>
<feature type="transmembrane region" description="Helical" evidence="1">
    <location>
        <begin position="630"/>
        <end position="656"/>
    </location>
</feature>
<proteinExistence type="predicted"/>
<keyword evidence="1" id="KW-0812">Transmembrane</keyword>
<evidence type="ECO:0000313" key="2">
    <source>
        <dbReference type="EnsemblMetazoa" id="CLYHEMP005177.1"/>
    </source>
</evidence>
<keyword evidence="1" id="KW-1133">Transmembrane helix</keyword>
<reference evidence="2" key="1">
    <citation type="submission" date="2021-01" db="UniProtKB">
        <authorList>
            <consortium name="EnsemblMetazoa"/>
        </authorList>
    </citation>
    <scope>IDENTIFICATION</scope>
</reference>
<protein>
    <submittedName>
        <fullName evidence="2">Uncharacterized protein</fullName>
    </submittedName>
</protein>
<dbReference type="EnsemblMetazoa" id="CLYHEMT005177.1">
    <property type="protein sequence ID" value="CLYHEMP005177.1"/>
    <property type="gene ID" value="CLYHEMG005177"/>
</dbReference>
<feature type="transmembrane region" description="Helical" evidence="1">
    <location>
        <begin position="595"/>
        <end position="618"/>
    </location>
</feature>
<accession>A0A7M5UZT9</accession>
<keyword evidence="3" id="KW-1185">Reference proteome</keyword>
<sequence length="886" mass="98450">MATASSPTVSSPASHEHQHQLFAICSIGQYALQQLLKYFTYNPNSGITPEQSLSQIFTNRKRTIKDKCKNIFRNQGLINIIYTNVGNDIFQPSINISKFDISTLNDVFRHVEDFETSNVNRRTGWTCKDPNHVSGGNNKRVCCQKCWTCLDCVLKAHGTPTWQELFEKGIIVKPVNPNFVCPMLLVRLSIDIIGLFRNITMHLTETKCNEMDFNLFNDPEVPNFTSWSKIKEALCFAVENILAYLESFGYLSPGDKQRHVEAIRLMGTSFDLSIYGNAAEQFLLLESHTAATEQLNLIQALLKEIKSSIKGLTNLKVEMRVSFEKDIDFHLHSPEAISINAAFKHASEVHFAGLKIETDMLSAKPVVKTAFEEEKVVVIFKITSAVVSFKDYKNFLTDQSAKLWAEIEKTFEEFLPDAAVRLNSWEVGSIIIKMSLSKKNQKAWSKSDRFEISCLLPKITEKLQIFMPQTQCHGEIFNDYSPERKLQTNMHDIIFSVHTTSVSIAEPFKNFNKQIMLQHFQKELQVRNFTSVEVLKELHIPRKEDQKTDHLQNEIENLTKLICELIEKRMEIKDTFGKEMESLAKKLDITTGSQVLGAAATVIGGLGVIGASSSAVAIGSAAGLAGSGTVAAVAAVAGGSAAGAACAAGGSIAIGFLTGFLFAPPLAFASLVGGLMVFGAGSYAKSGLTTRSMVTKGYEKIEGEVLKSLQEIEKHINTTLRSFNMEDNWSGVIINILTGTVLKLARVSVIIGDQKNEVPIYRIGNQTYRVIPSPISSIPDKTEDDWWKDLANEVKSAKAKAIREWLNEDLPSQKEIKDIFGSLQRILERFVQGIKEGNCGQLEELKVELEQLSLEVTKDDVVGENTLTRADSGYLSSEAFTGTFAE</sequence>
<dbReference type="RefSeq" id="XP_066930740.1">
    <property type="nucleotide sequence ID" value="XM_067074639.1"/>
</dbReference>
<evidence type="ECO:0000313" key="3">
    <source>
        <dbReference type="Proteomes" id="UP000594262"/>
    </source>
</evidence>
<organism evidence="2 3">
    <name type="scientific">Clytia hemisphaerica</name>
    <dbReference type="NCBI Taxonomy" id="252671"/>
    <lineage>
        <taxon>Eukaryota</taxon>
        <taxon>Metazoa</taxon>
        <taxon>Cnidaria</taxon>
        <taxon>Hydrozoa</taxon>
        <taxon>Hydroidolina</taxon>
        <taxon>Leptothecata</taxon>
        <taxon>Obeliida</taxon>
        <taxon>Clytiidae</taxon>
        <taxon>Clytia</taxon>
    </lineage>
</organism>
<name>A0A7M5UZT9_9CNID</name>